<protein>
    <submittedName>
        <fullName evidence="1">Uncharacterized protein</fullName>
    </submittedName>
</protein>
<accession>A0A6C0RK34</accession>
<dbReference type="KEGG" id="drc:G0Q07_13555"/>
<keyword evidence="2" id="KW-1185">Reference proteome</keyword>
<dbReference type="Proteomes" id="UP000474630">
    <property type="component" value="Chromosome"/>
</dbReference>
<sequence length="25" mass="2851">MLLRRIHPYQRVVRCVGNQSGASPL</sequence>
<reference evidence="1 2" key="1">
    <citation type="submission" date="2020-02" db="EMBL/GenBank/DDBJ databases">
        <title>Genome sequencing for Draconibacterium sp. strain M1.</title>
        <authorList>
            <person name="Park S.-J."/>
        </authorList>
    </citation>
    <scope>NUCLEOTIDE SEQUENCE [LARGE SCALE GENOMIC DNA]</scope>
    <source>
        <strain evidence="1 2">M1</strain>
    </source>
</reference>
<organism evidence="1 2">
    <name type="scientific">Draconibacterium halophilum</name>
    <dbReference type="NCBI Taxonomy" id="2706887"/>
    <lineage>
        <taxon>Bacteria</taxon>
        <taxon>Pseudomonadati</taxon>
        <taxon>Bacteroidota</taxon>
        <taxon>Bacteroidia</taxon>
        <taxon>Marinilabiliales</taxon>
        <taxon>Prolixibacteraceae</taxon>
        <taxon>Draconibacterium</taxon>
    </lineage>
</organism>
<dbReference type="EMBL" id="CP048409">
    <property type="protein sequence ID" value="QIA09993.1"/>
    <property type="molecule type" value="Genomic_DNA"/>
</dbReference>
<gene>
    <name evidence="1" type="ORF">G0Q07_13555</name>
</gene>
<evidence type="ECO:0000313" key="2">
    <source>
        <dbReference type="Proteomes" id="UP000474630"/>
    </source>
</evidence>
<evidence type="ECO:0000313" key="1">
    <source>
        <dbReference type="EMBL" id="QIA09993.1"/>
    </source>
</evidence>
<name>A0A6C0RK34_9BACT</name>
<proteinExistence type="predicted"/>
<dbReference type="AlphaFoldDB" id="A0A6C0RK34"/>